<feature type="compositionally biased region" description="Low complexity" evidence="1">
    <location>
        <begin position="280"/>
        <end position="296"/>
    </location>
</feature>
<evidence type="ECO:0000313" key="4">
    <source>
        <dbReference type="Proteomes" id="UP000707451"/>
    </source>
</evidence>
<dbReference type="AlphaFoldDB" id="A0A9P8BWA1"/>
<feature type="region of interest" description="Disordered" evidence="1">
    <location>
        <begin position="687"/>
        <end position="735"/>
    </location>
</feature>
<feature type="compositionally biased region" description="Low complexity" evidence="1">
    <location>
        <begin position="112"/>
        <end position="122"/>
    </location>
</feature>
<dbReference type="SUPFAM" id="SSF53474">
    <property type="entry name" value="alpha/beta-Hydrolases"/>
    <property type="match status" value="1"/>
</dbReference>
<evidence type="ECO:0000259" key="2">
    <source>
        <dbReference type="Pfam" id="PF00561"/>
    </source>
</evidence>
<feature type="region of interest" description="Disordered" evidence="1">
    <location>
        <begin position="652"/>
        <end position="674"/>
    </location>
</feature>
<dbReference type="Proteomes" id="UP000707451">
    <property type="component" value="Unassembled WGS sequence"/>
</dbReference>
<feature type="region of interest" description="Disordered" evidence="1">
    <location>
        <begin position="49"/>
        <end position="257"/>
    </location>
</feature>
<dbReference type="InterPro" id="IPR000639">
    <property type="entry name" value="Epox_hydrolase-like"/>
</dbReference>
<feature type="compositionally biased region" description="Polar residues" evidence="1">
    <location>
        <begin position="297"/>
        <end position="311"/>
    </location>
</feature>
<evidence type="ECO:0000313" key="3">
    <source>
        <dbReference type="EMBL" id="KAG9070660.1"/>
    </source>
</evidence>
<feature type="compositionally biased region" description="Polar residues" evidence="1">
    <location>
        <begin position="222"/>
        <end position="237"/>
    </location>
</feature>
<sequence length="755" mass="81439">MQRSNSTGNKLPFLRRPSTTAPPPVPYANPAATQFLRLGVGIDHVDVDQSDDEDIIYQGIENGMEGHDSEALDTSDEEERESDEDEEEDEQVDHADNDNNNNDDNASRKGELLLQQQTQQPLHTGIQEQEQQQPALDNNNDDNIRIHKPKSSIDATAISAQAQASSTVNAPSSSSAVPASSTAPDPSSTTVATAVPTSPTKGSYPPRFITKIDTQLRHKGETSPSSDNPSQPISPQHLQGPASPRSPTSPSHALPKGLPVYHEKFTKAASTKIHGASPLSNVNNAVTANTSSSSSNETKPTSPRPQSTHAHQLSETILAPGTVDTLISTATANTPAPYLQVKRFPEQVGFATIHNWKVHYKICYPTFDPAYRINGNGRNIVLFHGALSNLSTWRKVQQTLADRTGCRVLSYDRVGHGLSGKPEKWPKNANPYKNGGVLAICQTLLDTLGMQNNLILIGNGTGGTVASAIALSKPMSVRGLILLAPAIQDESPPLYLRACVSYPPPLSWIYRGLYGDHGPLQQYYYKPKAIMAEPSTVEMYMKPHKEEGFWRGLSNATKYRSSYKVEKHLDRLTELSTLVMTGDVDDVVPTIETLRLFETLQSVRKLNVPQVLKIIKHAGHLPQEEKPSDVVKVISFFIKKVCLGSLSRERSLGRRMSGGVQRSSSKKSVNAATAEANNQAITDANTQANAQGARPPAGPGPAVGPSGAAEGRPHPDQGPRPNMAPPVSADLSVRGPSAITVNPALGYASQAIKTH</sequence>
<keyword evidence="4" id="KW-1185">Reference proteome</keyword>
<dbReference type="Gene3D" id="3.40.50.1820">
    <property type="entry name" value="alpha/beta hydrolase"/>
    <property type="match status" value="1"/>
</dbReference>
<evidence type="ECO:0000256" key="1">
    <source>
        <dbReference type="SAM" id="MobiDB-lite"/>
    </source>
</evidence>
<feature type="region of interest" description="Disordered" evidence="1">
    <location>
        <begin position="1"/>
        <end position="29"/>
    </location>
</feature>
<feature type="compositionally biased region" description="Acidic residues" evidence="1">
    <location>
        <begin position="71"/>
        <end position="91"/>
    </location>
</feature>
<name>A0A9P8BWA1_9FUNG</name>
<dbReference type="Pfam" id="PF00561">
    <property type="entry name" value="Abhydrolase_1"/>
    <property type="match status" value="1"/>
</dbReference>
<dbReference type="GO" id="GO:0003824">
    <property type="term" value="F:catalytic activity"/>
    <property type="evidence" value="ECO:0007669"/>
    <property type="project" value="InterPro"/>
</dbReference>
<feature type="compositionally biased region" description="Polar residues" evidence="1">
    <location>
        <begin position="126"/>
        <end position="138"/>
    </location>
</feature>
<organism evidence="3 4">
    <name type="scientific">Linnemannia hyalina</name>
    <dbReference type="NCBI Taxonomy" id="64524"/>
    <lineage>
        <taxon>Eukaryota</taxon>
        <taxon>Fungi</taxon>
        <taxon>Fungi incertae sedis</taxon>
        <taxon>Mucoromycota</taxon>
        <taxon>Mortierellomycotina</taxon>
        <taxon>Mortierellomycetes</taxon>
        <taxon>Mortierellales</taxon>
        <taxon>Mortierellaceae</taxon>
        <taxon>Linnemannia</taxon>
    </lineage>
</organism>
<feature type="compositionally biased region" description="Low complexity" evidence="1">
    <location>
        <begin position="152"/>
        <end position="200"/>
    </location>
</feature>
<dbReference type="InterPro" id="IPR000073">
    <property type="entry name" value="AB_hydrolase_1"/>
</dbReference>
<dbReference type="PRINTS" id="PR00111">
    <property type="entry name" value="ABHYDROLASE"/>
</dbReference>
<feature type="compositionally biased region" description="Polar residues" evidence="1">
    <location>
        <begin position="660"/>
        <end position="674"/>
    </location>
</feature>
<dbReference type="EMBL" id="JAHRHY010000003">
    <property type="protein sequence ID" value="KAG9070660.1"/>
    <property type="molecule type" value="Genomic_DNA"/>
</dbReference>
<accession>A0A9P8BWA1</accession>
<gene>
    <name evidence="3" type="ORF">KI688_008198</name>
</gene>
<reference evidence="3" key="1">
    <citation type="submission" date="2021-06" db="EMBL/GenBank/DDBJ databases">
        <title>Genome Sequence of Mortierella hyaline Strain SCG-10, a Cold-Adapted, Nitrate-Reducing Fungus Isolated from Soil in Minnesota, USA.</title>
        <authorList>
            <person name="Aldossari N."/>
        </authorList>
    </citation>
    <scope>NUCLEOTIDE SEQUENCE</scope>
    <source>
        <strain evidence="3">SCG-10</strain>
    </source>
</reference>
<feature type="region of interest" description="Disordered" evidence="1">
    <location>
        <begin position="275"/>
        <end position="311"/>
    </location>
</feature>
<feature type="domain" description="AB hydrolase-1" evidence="2">
    <location>
        <begin position="380"/>
        <end position="627"/>
    </location>
</feature>
<dbReference type="OrthoDB" id="408373at2759"/>
<comment type="caution">
    <text evidence="3">The sequence shown here is derived from an EMBL/GenBank/DDBJ whole genome shotgun (WGS) entry which is preliminary data.</text>
</comment>
<dbReference type="InterPro" id="IPR029058">
    <property type="entry name" value="AB_hydrolase_fold"/>
</dbReference>
<dbReference type="PANTHER" id="PTHR43689">
    <property type="entry name" value="HYDROLASE"/>
    <property type="match status" value="1"/>
</dbReference>
<dbReference type="PANTHER" id="PTHR43689:SF8">
    <property type="entry name" value="ALPHA_BETA-HYDROLASES SUPERFAMILY PROTEIN"/>
    <property type="match status" value="1"/>
</dbReference>
<protein>
    <recommendedName>
        <fullName evidence="2">AB hydrolase-1 domain-containing protein</fullName>
    </recommendedName>
</protein>
<dbReference type="PRINTS" id="PR00412">
    <property type="entry name" value="EPOXHYDRLASE"/>
</dbReference>
<proteinExistence type="predicted"/>